<dbReference type="Proteomes" id="UP001166021">
    <property type="component" value="Unassembled WGS sequence"/>
</dbReference>
<comment type="caution">
    <text evidence="3">The sequence shown here is derived from an EMBL/GenBank/DDBJ whole genome shotgun (WGS) entry which is preliminary data.</text>
</comment>
<keyword evidence="4" id="KW-1185">Reference proteome</keyword>
<organism evidence="3 4">
    <name type="scientific">Maribacter aquimaris</name>
    <dbReference type="NCBI Taxonomy" id="2737171"/>
    <lineage>
        <taxon>Bacteria</taxon>
        <taxon>Pseudomonadati</taxon>
        <taxon>Bacteroidota</taxon>
        <taxon>Flavobacteriia</taxon>
        <taxon>Flavobacteriales</taxon>
        <taxon>Flavobacteriaceae</taxon>
        <taxon>Maribacter</taxon>
    </lineage>
</organism>
<gene>
    <name evidence="3" type="ORF">HPE56_14335</name>
</gene>
<feature type="region of interest" description="Disordered" evidence="1">
    <location>
        <begin position="170"/>
        <end position="205"/>
    </location>
</feature>
<evidence type="ECO:0000313" key="4">
    <source>
        <dbReference type="Proteomes" id="UP001166021"/>
    </source>
</evidence>
<accession>A0ABR7V3P3</accession>
<evidence type="ECO:0000256" key="1">
    <source>
        <dbReference type="SAM" id="MobiDB-lite"/>
    </source>
</evidence>
<dbReference type="RefSeq" id="WP_188244441.1">
    <property type="nucleotide sequence ID" value="NZ_JABTCF010000009.1"/>
</dbReference>
<keyword evidence="2" id="KW-1133">Transmembrane helix</keyword>
<sequence length="205" mass="22654">MYTDITEGRKRNFIYLIICLLISVYLSPVLAQDTRDHRTNKKASVNSQIVYFDEADAIFGKRTEVKKAYPTFKYTGKVPTISVTQALKDGVNSIYGLKSGHTLYAIVQKGKIIRFEGANDGSSNTLLFSETDNNKSCFTCTELCFNTADGGVQDCWTICETVDCSTDYNAQKQGQSAPTPSPSGPIPIPYPNSSKLDSTNRFNPN</sequence>
<name>A0ABR7V3P3_9FLAO</name>
<reference evidence="3" key="1">
    <citation type="submission" date="2020-05" db="EMBL/GenBank/DDBJ databases">
        <title>The draft genome sequence of Maribacter sp. ANRC-HE7.</title>
        <authorList>
            <person name="Mu L."/>
        </authorList>
    </citation>
    <scope>NUCLEOTIDE SEQUENCE</scope>
    <source>
        <strain evidence="3">ANRC-HE7</strain>
    </source>
</reference>
<evidence type="ECO:0000256" key="2">
    <source>
        <dbReference type="SAM" id="Phobius"/>
    </source>
</evidence>
<keyword evidence="2" id="KW-0472">Membrane</keyword>
<evidence type="ECO:0000313" key="3">
    <source>
        <dbReference type="EMBL" id="MBD0778975.1"/>
    </source>
</evidence>
<protein>
    <submittedName>
        <fullName evidence="3">Uncharacterized protein</fullName>
    </submittedName>
</protein>
<feature type="compositionally biased region" description="Pro residues" evidence="1">
    <location>
        <begin position="179"/>
        <end position="190"/>
    </location>
</feature>
<feature type="compositionally biased region" description="Polar residues" evidence="1">
    <location>
        <begin position="195"/>
        <end position="205"/>
    </location>
</feature>
<dbReference type="EMBL" id="JABTCF010000009">
    <property type="protein sequence ID" value="MBD0778975.1"/>
    <property type="molecule type" value="Genomic_DNA"/>
</dbReference>
<proteinExistence type="predicted"/>
<keyword evidence="2" id="KW-0812">Transmembrane</keyword>
<feature type="transmembrane region" description="Helical" evidence="2">
    <location>
        <begin position="12"/>
        <end position="31"/>
    </location>
</feature>